<dbReference type="PROSITE" id="PS51257">
    <property type="entry name" value="PROKAR_LIPOPROTEIN"/>
    <property type="match status" value="1"/>
</dbReference>
<accession>A0A383CN29</accession>
<gene>
    <name evidence="1" type="ORF">METZ01_LOCUS486640</name>
</gene>
<feature type="non-terminal residue" evidence="1">
    <location>
        <position position="33"/>
    </location>
</feature>
<dbReference type="AlphaFoldDB" id="A0A383CN29"/>
<organism evidence="1">
    <name type="scientific">marine metagenome</name>
    <dbReference type="NCBI Taxonomy" id="408172"/>
    <lineage>
        <taxon>unclassified sequences</taxon>
        <taxon>metagenomes</taxon>
        <taxon>ecological metagenomes</taxon>
    </lineage>
</organism>
<evidence type="ECO:0000313" key="1">
    <source>
        <dbReference type="EMBL" id="SVE33786.1"/>
    </source>
</evidence>
<name>A0A383CN29_9ZZZZ</name>
<reference evidence="1" key="1">
    <citation type="submission" date="2018-05" db="EMBL/GenBank/DDBJ databases">
        <authorList>
            <person name="Lanie J.A."/>
            <person name="Ng W.-L."/>
            <person name="Kazmierczak K.M."/>
            <person name="Andrzejewski T.M."/>
            <person name="Davidsen T.M."/>
            <person name="Wayne K.J."/>
            <person name="Tettelin H."/>
            <person name="Glass J.I."/>
            <person name="Rusch D."/>
            <person name="Podicherti R."/>
            <person name="Tsui H.-C.T."/>
            <person name="Winkler M.E."/>
        </authorList>
    </citation>
    <scope>NUCLEOTIDE SEQUENCE</scope>
</reference>
<sequence length="33" mass="3724">MAKKELLVCALLFSIVSCTVDPARKYSPEMKHD</sequence>
<protein>
    <recommendedName>
        <fullName evidence="2">Lipoprotein</fullName>
    </recommendedName>
</protein>
<dbReference type="EMBL" id="UINC01210357">
    <property type="protein sequence ID" value="SVE33786.1"/>
    <property type="molecule type" value="Genomic_DNA"/>
</dbReference>
<evidence type="ECO:0008006" key="2">
    <source>
        <dbReference type="Google" id="ProtNLM"/>
    </source>
</evidence>
<proteinExistence type="predicted"/>